<dbReference type="EnsemblMetazoa" id="GPAI005797-RA">
    <property type="protein sequence ID" value="GPAI005797-PA"/>
    <property type="gene ID" value="GPAI005797"/>
</dbReference>
<dbReference type="PANTHER" id="PTHR11006:SF124">
    <property type="entry name" value="ARGININE METHYLTRANSFERASE 1-RELATED"/>
    <property type="match status" value="1"/>
</dbReference>
<dbReference type="GO" id="GO:0042054">
    <property type="term" value="F:histone methyltransferase activity"/>
    <property type="evidence" value="ECO:0007669"/>
    <property type="project" value="TreeGrafter"/>
</dbReference>
<proteinExistence type="predicted"/>
<dbReference type="SUPFAM" id="SSF53335">
    <property type="entry name" value="S-adenosyl-L-methionine-dependent methyltransferases"/>
    <property type="match status" value="1"/>
</dbReference>
<dbReference type="GO" id="GO:0035242">
    <property type="term" value="F:protein-arginine omega-N asymmetric methyltransferase activity"/>
    <property type="evidence" value="ECO:0007669"/>
    <property type="project" value="TreeGrafter"/>
</dbReference>
<dbReference type="STRING" id="7398.A0A1A9Z701"/>
<dbReference type="AlphaFoldDB" id="A0A1A9Z701"/>
<dbReference type="Gene3D" id="3.40.50.150">
    <property type="entry name" value="Vaccinia Virus protein VP39"/>
    <property type="match status" value="1"/>
</dbReference>
<keyword evidence="4" id="KW-1185">Reference proteome</keyword>
<dbReference type="InterPro" id="IPR029063">
    <property type="entry name" value="SAM-dependent_MTases_sf"/>
</dbReference>
<dbReference type="CDD" id="cd02440">
    <property type="entry name" value="AdoMet_MTases"/>
    <property type="match status" value="1"/>
</dbReference>
<dbReference type="InterPro" id="IPR025799">
    <property type="entry name" value="Arg_MeTrfase"/>
</dbReference>
<dbReference type="Proteomes" id="UP000092445">
    <property type="component" value="Unassembled WGS sequence"/>
</dbReference>
<dbReference type="GO" id="GO:0035241">
    <property type="term" value="F:protein-arginine omega-N monomethyltransferase activity"/>
    <property type="evidence" value="ECO:0007669"/>
    <property type="project" value="TreeGrafter"/>
</dbReference>
<sequence>MPCITISKQQKWSFLNNSSNCKGGPWSGTGILSMFAAKAGAATVIVFDCSNIVQYARQVVIDNNLHDIIKVVKGKIEQIELPNGVEKLDIIISEWTGYVFQALMDEIFITFQYIPMDNFKQLIAGVIPWLEEHCKPHILRNILSYTLQQMEQAAQNRKQKSPQGTSDMEEQAAFTLS</sequence>
<dbReference type="GO" id="GO:0005634">
    <property type="term" value="C:nucleus"/>
    <property type="evidence" value="ECO:0007669"/>
    <property type="project" value="TreeGrafter"/>
</dbReference>
<evidence type="ECO:0000256" key="2">
    <source>
        <dbReference type="SAM" id="MobiDB-lite"/>
    </source>
</evidence>
<accession>A0A1A9Z701</accession>
<dbReference type="PANTHER" id="PTHR11006">
    <property type="entry name" value="PROTEIN ARGININE N-METHYLTRANSFERASE"/>
    <property type="match status" value="1"/>
</dbReference>
<feature type="region of interest" description="Disordered" evidence="2">
    <location>
        <begin position="154"/>
        <end position="177"/>
    </location>
</feature>
<reference evidence="4" key="1">
    <citation type="submission" date="2014-03" db="EMBL/GenBank/DDBJ databases">
        <authorList>
            <person name="Aksoy S."/>
            <person name="Warren W."/>
            <person name="Wilson R.K."/>
        </authorList>
    </citation>
    <scope>NUCLEOTIDE SEQUENCE [LARGE SCALE GENOMIC DNA]</scope>
    <source>
        <strain evidence="4">IAEA</strain>
    </source>
</reference>
<dbReference type="VEuPathDB" id="VectorBase:GPAI005797"/>
<name>A0A1A9Z701_GLOPL</name>
<evidence type="ECO:0000313" key="4">
    <source>
        <dbReference type="Proteomes" id="UP000092445"/>
    </source>
</evidence>
<evidence type="ECO:0000256" key="1">
    <source>
        <dbReference type="ARBA" id="ARBA00022691"/>
    </source>
</evidence>
<protein>
    <recommendedName>
        <fullName evidence="5">Methyltransferase domain-containing protein</fullName>
    </recommendedName>
</protein>
<evidence type="ECO:0008006" key="5">
    <source>
        <dbReference type="Google" id="ProtNLM"/>
    </source>
</evidence>
<feature type="compositionally biased region" description="Polar residues" evidence="2">
    <location>
        <begin position="154"/>
        <end position="166"/>
    </location>
</feature>
<organism evidence="3 4">
    <name type="scientific">Glossina pallidipes</name>
    <name type="common">Tsetse fly</name>
    <dbReference type="NCBI Taxonomy" id="7398"/>
    <lineage>
        <taxon>Eukaryota</taxon>
        <taxon>Metazoa</taxon>
        <taxon>Ecdysozoa</taxon>
        <taxon>Arthropoda</taxon>
        <taxon>Hexapoda</taxon>
        <taxon>Insecta</taxon>
        <taxon>Pterygota</taxon>
        <taxon>Neoptera</taxon>
        <taxon>Endopterygota</taxon>
        <taxon>Diptera</taxon>
        <taxon>Brachycera</taxon>
        <taxon>Muscomorpha</taxon>
        <taxon>Hippoboscoidea</taxon>
        <taxon>Glossinidae</taxon>
        <taxon>Glossina</taxon>
    </lineage>
</organism>
<reference evidence="3" key="2">
    <citation type="submission" date="2020-05" db="UniProtKB">
        <authorList>
            <consortium name="EnsemblMetazoa"/>
        </authorList>
    </citation>
    <scope>IDENTIFICATION</scope>
    <source>
        <strain evidence="3">IAEA</strain>
    </source>
</reference>
<evidence type="ECO:0000313" key="3">
    <source>
        <dbReference type="EnsemblMetazoa" id="GPAI005797-PA"/>
    </source>
</evidence>
<keyword evidence="1" id="KW-0949">S-adenosyl-L-methionine</keyword>